<dbReference type="InterPro" id="IPR023213">
    <property type="entry name" value="CAT-like_dom_sf"/>
</dbReference>
<dbReference type="GO" id="GO:0009366">
    <property type="term" value="C:enterobactin synthetase complex"/>
    <property type="evidence" value="ECO:0007669"/>
    <property type="project" value="TreeGrafter"/>
</dbReference>
<organism evidence="2 3">
    <name type="scientific">Micromonospora craterilacus</name>
    <dbReference type="NCBI Taxonomy" id="1655439"/>
    <lineage>
        <taxon>Bacteria</taxon>
        <taxon>Bacillati</taxon>
        <taxon>Actinomycetota</taxon>
        <taxon>Actinomycetes</taxon>
        <taxon>Micromonosporales</taxon>
        <taxon>Micromonosporaceae</taxon>
        <taxon>Micromonospora</taxon>
    </lineage>
</organism>
<dbReference type="GO" id="GO:0043041">
    <property type="term" value="P:amino acid activation for nonribosomal peptide biosynthetic process"/>
    <property type="evidence" value="ECO:0007669"/>
    <property type="project" value="TreeGrafter"/>
</dbReference>
<dbReference type="GO" id="GO:0047527">
    <property type="term" value="F:2,3-dihydroxybenzoate-serine ligase activity"/>
    <property type="evidence" value="ECO:0007669"/>
    <property type="project" value="TreeGrafter"/>
</dbReference>
<keyword evidence="3" id="KW-1185">Reference proteome</keyword>
<dbReference type="Proteomes" id="UP000248924">
    <property type="component" value="Unassembled WGS sequence"/>
</dbReference>
<evidence type="ECO:0000259" key="1">
    <source>
        <dbReference type="Pfam" id="PF00668"/>
    </source>
</evidence>
<accession>A0A2W2EU11</accession>
<dbReference type="Pfam" id="PF00668">
    <property type="entry name" value="Condensation"/>
    <property type="match status" value="1"/>
</dbReference>
<reference evidence="2 3" key="1">
    <citation type="submission" date="2018-01" db="EMBL/GenBank/DDBJ databases">
        <title>Draft genome sequence of Jishengella sp. NA12.</title>
        <authorList>
            <person name="Sahin N."/>
            <person name="Ay H."/>
            <person name="Saygin H."/>
        </authorList>
    </citation>
    <scope>NUCLEOTIDE SEQUENCE [LARGE SCALE GENOMIC DNA]</scope>
    <source>
        <strain evidence="2 3">NA12</strain>
    </source>
</reference>
<dbReference type="InterPro" id="IPR001242">
    <property type="entry name" value="Condensation_dom"/>
</dbReference>
<protein>
    <recommendedName>
        <fullName evidence="1">Condensation domain-containing protein</fullName>
    </recommendedName>
</protein>
<dbReference type="EMBL" id="POTY01000094">
    <property type="protein sequence ID" value="PZG17040.1"/>
    <property type="molecule type" value="Genomic_DNA"/>
</dbReference>
<dbReference type="AlphaFoldDB" id="A0A2W2EU11"/>
<evidence type="ECO:0000313" key="3">
    <source>
        <dbReference type="Proteomes" id="UP000248924"/>
    </source>
</evidence>
<dbReference type="GO" id="GO:0005829">
    <property type="term" value="C:cytosol"/>
    <property type="evidence" value="ECO:0007669"/>
    <property type="project" value="TreeGrafter"/>
</dbReference>
<evidence type="ECO:0000313" key="2">
    <source>
        <dbReference type="EMBL" id="PZG17040.1"/>
    </source>
</evidence>
<name>A0A2W2EU11_9ACTN</name>
<comment type="caution">
    <text evidence="2">The sequence shown here is derived from an EMBL/GenBank/DDBJ whole genome shotgun (WGS) entry which is preliminary data.</text>
</comment>
<sequence length="926" mass="100108">MHAEFSGAGAGTAPLTWAQQVFWRSITRFGSNHRFLNLRRTVPVSARAGADLPGAIRAVGALVSRHASLRTRLSVVDGEPHQETAATGALPLLLCVGTGDGAQAAREAAGRLGDVAFDHTAEWPLRVALVTVDDRVRQVVVVFSHTTVDAYAAEVVLRDLRLLLLRGDLATPPGLQSTDVARLQHGADRRRSERAVAHWLREFQRLPRSPLTPAGPGLDPPLRRGVLVSSAVDTAARLIAARHRVSVSAVLLAGFQALAAGGSEGALSGLFPMAHNRFRAEHAKAIANLGQIGFCVVDLTGRPDFAELLSRVWAASLNGLRHAYYAPPALRQAFEEQGIEFDSAFLPYHYFNDVRLPVGGIDPVPEVSRSELRAAMTRSTFSWTAGLHQASWHLLTHVVDEPTGIGITLTADTRHLAMDTVEPFLRGLEELLVKAAFDEVPWPWSPAGATPTPTAGPVTTDSDEVAYAPFQGGRAASAPLTWGQRAMWRTVEEFESPAAYRVLSLPRTLAVPARADVAVPQALRAVGALVARHASLRTRFRRRDQELHQEVAAAGQLPVGVHAVPRPADDPDGRGAAAALTARLRESRFEHVAEWPLRVALVTVDDRVRQVVVVFSHATVDFHATEIVLRDLRALLLRGSLDTPPGLQSLDLAARERSVELRRSNRAVAYWVRQLSGLAPSLSDPVGPAPAARYRRGSLVSAAVHHAAQVIAARHRVSTSNVLLAATAAGLTADRGQDSCGVVVMANNRFQPGHDDAVGTLNQIGLCRLDLADRPGFAELLSRARRAALNAYRHAYYDPAGWERTFTELGHDHKTFLAGYCYLNDARLSPDADPDPAGPDGAALRAMAAGSSFRWLTELEQFPWRCRLQVRDAPGAVELVVTADTRYFPAERVEPFLHGVEALLVEAAVGDVPWPWSPARGEDLAG</sequence>
<dbReference type="Gene3D" id="3.30.559.10">
    <property type="entry name" value="Chloramphenicol acetyltransferase-like domain"/>
    <property type="match status" value="2"/>
</dbReference>
<dbReference type="PANTHER" id="PTHR45527">
    <property type="entry name" value="NONRIBOSOMAL PEPTIDE SYNTHETASE"/>
    <property type="match status" value="1"/>
</dbReference>
<feature type="domain" description="Condensation" evidence="1">
    <location>
        <begin position="479"/>
        <end position="798"/>
    </location>
</feature>
<dbReference type="GO" id="GO:0009239">
    <property type="term" value="P:enterobactin biosynthetic process"/>
    <property type="evidence" value="ECO:0007669"/>
    <property type="project" value="TreeGrafter"/>
</dbReference>
<dbReference type="GO" id="GO:0031177">
    <property type="term" value="F:phosphopantetheine binding"/>
    <property type="evidence" value="ECO:0007669"/>
    <property type="project" value="TreeGrafter"/>
</dbReference>
<dbReference type="PANTHER" id="PTHR45527:SF1">
    <property type="entry name" value="FATTY ACID SYNTHASE"/>
    <property type="match status" value="1"/>
</dbReference>
<proteinExistence type="predicted"/>
<gene>
    <name evidence="2" type="ORF">C1I95_16290</name>
</gene>
<dbReference type="GO" id="GO:0008610">
    <property type="term" value="P:lipid biosynthetic process"/>
    <property type="evidence" value="ECO:0007669"/>
    <property type="project" value="UniProtKB-ARBA"/>
</dbReference>
<dbReference type="SUPFAM" id="SSF52777">
    <property type="entry name" value="CoA-dependent acyltransferases"/>
    <property type="match status" value="4"/>
</dbReference>
<dbReference type="Gene3D" id="3.30.559.30">
    <property type="entry name" value="Nonribosomal peptide synthetase, condensation domain"/>
    <property type="match status" value="2"/>
</dbReference>